<sequence length="443" mass="48905">MKAAFYTLGCKVNQYEAQILEQLFSAAGYEIVPHTEPADVYVINSCTVTATGDQKTRRMLRHLKSQNPDAVVALTGCYPQAFPHAADRLPEADVVTGARGRERLAALVERARATGERIVDIRPHERGESFEPMRAEQFSERTRAFVKIEDGCERYCAYCIIPTARGPVRSKKPDELRAELEGLAKAGYREAVLVGINLSCYGKDLGLRLIDAVELACSVEGIERVRLGSLEPELLTDGDIERMSRQPKLCPQFHLSLQSGCDATLKRMNRHYDAAEYARIAGSLRRHFDNCAVTTDIMVGFPGEDEAEFAQSLAFAEEIALAKAHVFAYSRRPGTRAADMPGQVPRAVKEARSARMIETTLRTRAAFLAAQVGSRQPVLFESRTADGMQEGYTPNYTPVRVRADEPLAGSIREVRIVSAHGDWCEGELPSQPSTAVNQKEGAL</sequence>
<dbReference type="GO" id="GO:0046872">
    <property type="term" value="F:metal ion binding"/>
    <property type="evidence" value="ECO:0007669"/>
    <property type="project" value="UniProtKB-KW"/>
</dbReference>
<keyword evidence="7" id="KW-0949">S-adenosyl-L-methionine</keyword>
<dbReference type="Gene3D" id="3.40.50.12160">
    <property type="entry name" value="Methylthiotransferase, N-terminal domain"/>
    <property type="match status" value="1"/>
</dbReference>
<evidence type="ECO:0000256" key="12">
    <source>
        <dbReference type="ARBA" id="ARBA00031213"/>
    </source>
</evidence>
<name>A0A498CKJ3_9FIRM</name>
<dbReference type="InterPro" id="IPR002792">
    <property type="entry name" value="TRAM_dom"/>
</dbReference>
<evidence type="ECO:0000256" key="11">
    <source>
        <dbReference type="ARBA" id="ARBA00023014"/>
    </source>
</evidence>
<keyword evidence="10" id="KW-0408">Iron</keyword>
<keyword evidence="8" id="KW-0819">tRNA processing</keyword>
<dbReference type="SMART" id="SM00729">
    <property type="entry name" value="Elp3"/>
    <property type="match status" value="1"/>
</dbReference>
<evidence type="ECO:0000259" key="18">
    <source>
        <dbReference type="PROSITE" id="PS51918"/>
    </source>
</evidence>
<dbReference type="PROSITE" id="PS51918">
    <property type="entry name" value="RADICAL_SAM"/>
    <property type="match status" value="1"/>
</dbReference>
<feature type="domain" description="TRAM" evidence="16">
    <location>
        <begin position="369"/>
        <end position="430"/>
    </location>
</feature>
<keyword evidence="20" id="KW-1185">Reference proteome</keyword>
<feature type="domain" description="Radical SAM core" evidence="18">
    <location>
        <begin position="138"/>
        <end position="366"/>
    </location>
</feature>
<comment type="similarity">
    <text evidence="14">Belongs to the methylthiotransferase family. MtaB subfamily.</text>
</comment>
<dbReference type="PROSITE" id="PS51449">
    <property type="entry name" value="MTTASE_N"/>
    <property type="match status" value="1"/>
</dbReference>
<evidence type="ECO:0000256" key="3">
    <source>
        <dbReference type="ARBA" id="ARBA00013273"/>
    </source>
</evidence>
<dbReference type="GO" id="GO:0035598">
    <property type="term" value="F:tRNA (N(6)-L-threonylcarbamoyladenosine(37)-C(2))-methylthiotransferase activity"/>
    <property type="evidence" value="ECO:0007669"/>
    <property type="project" value="UniProtKB-EC"/>
</dbReference>
<dbReference type="PROSITE" id="PS50926">
    <property type="entry name" value="TRAM"/>
    <property type="match status" value="1"/>
</dbReference>
<dbReference type="InterPro" id="IPR006467">
    <property type="entry name" value="MiaB-like_bact"/>
</dbReference>
<evidence type="ECO:0000313" key="20">
    <source>
        <dbReference type="Proteomes" id="UP000276301"/>
    </source>
</evidence>
<dbReference type="InterPro" id="IPR006638">
    <property type="entry name" value="Elp3/MiaA/NifB-like_rSAM"/>
</dbReference>
<dbReference type="FunFam" id="3.80.30.20:FF:000001">
    <property type="entry name" value="tRNA-2-methylthio-N(6)-dimethylallyladenosine synthase 2"/>
    <property type="match status" value="1"/>
</dbReference>
<keyword evidence="9" id="KW-0479">Metal-binding</keyword>
<keyword evidence="5" id="KW-0963">Cytoplasm</keyword>
<evidence type="ECO:0000256" key="9">
    <source>
        <dbReference type="ARBA" id="ARBA00022723"/>
    </source>
</evidence>
<dbReference type="FunFam" id="3.40.50.12160:FF:000004">
    <property type="entry name" value="Threonylcarbamoyladenosine tRNA methylthiotransferase MtaB"/>
    <property type="match status" value="1"/>
</dbReference>
<dbReference type="SFLD" id="SFLDS00029">
    <property type="entry name" value="Radical_SAM"/>
    <property type="match status" value="1"/>
</dbReference>
<dbReference type="NCBIfam" id="TIGR01579">
    <property type="entry name" value="MiaB-like-C"/>
    <property type="match status" value="1"/>
</dbReference>
<dbReference type="SFLD" id="SFLDG01061">
    <property type="entry name" value="methylthiotransferase"/>
    <property type="match status" value="1"/>
</dbReference>
<comment type="cofactor">
    <cofactor evidence="1">
        <name>[4Fe-4S] cluster</name>
        <dbReference type="ChEBI" id="CHEBI:49883"/>
    </cofactor>
</comment>
<dbReference type="Pfam" id="PF00919">
    <property type="entry name" value="UPF0004"/>
    <property type="match status" value="1"/>
</dbReference>
<evidence type="ECO:0000313" key="19">
    <source>
        <dbReference type="EMBL" id="RLL08744.1"/>
    </source>
</evidence>
<dbReference type="EC" id="2.8.4.5" evidence="3"/>
<dbReference type="InterPro" id="IPR013848">
    <property type="entry name" value="Methylthiotransferase_N"/>
</dbReference>
<accession>A0A498CKJ3</accession>
<proteinExistence type="inferred from homology"/>
<keyword evidence="6 19" id="KW-0808">Transferase</keyword>
<comment type="caution">
    <text evidence="19">The sequence shown here is derived from an EMBL/GenBank/DDBJ whole genome shotgun (WGS) entry which is preliminary data.</text>
</comment>
<keyword evidence="4" id="KW-0004">4Fe-4S</keyword>
<evidence type="ECO:0000259" key="17">
    <source>
        <dbReference type="PROSITE" id="PS51449"/>
    </source>
</evidence>
<dbReference type="InterPro" id="IPR007197">
    <property type="entry name" value="rSAM"/>
</dbReference>
<evidence type="ECO:0000256" key="14">
    <source>
        <dbReference type="ARBA" id="ARBA00061574"/>
    </source>
</evidence>
<dbReference type="InterPro" id="IPR020612">
    <property type="entry name" value="Methylthiotransferase_CS"/>
</dbReference>
<evidence type="ECO:0000256" key="8">
    <source>
        <dbReference type="ARBA" id="ARBA00022694"/>
    </source>
</evidence>
<organism evidence="19 20">
    <name type="scientific">Anaerotruncus massiliensis</name>
    <name type="common">ex Liu et al. 2021</name>
    <dbReference type="NCBI Taxonomy" id="2321404"/>
    <lineage>
        <taxon>Bacteria</taxon>
        <taxon>Bacillati</taxon>
        <taxon>Bacillota</taxon>
        <taxon>Clostridia</taxon>
        <taxon>Eubacteriales</taxon>
        <taxon>Oscillospiraceae</taxon>
        <taxon>Anaerotruncus</taxon>
    </lineage>
</organism>
<evidence type="ECO:0000256" key="10">
    <source>
        <dbReference type="ARBA" id="ARBA00023004"/>
    </source>
</evidence>
<evidence type="ECO:0000256" key="4">
    <source>
        <dbReference type="ARBA" id="ARBA00022485"/>
    </source>
</evidence>
<evidence type="ECO:0000256" key="7">
    <source>
        <dbReference type="ARBA" id="ARBA00022691"/>
    </source>
</evidence>
<evidence type="ECO:0000256" key="5">
    <source>
        <dbReference type="ARBA" id="ARBA00022490"/>
    </source>
</evidence>
<dbReference type="CDD" id="cd01335">
    <property type="entry name" value="Radical_SAM"/>
    <property type="match status" value="1"/>
</dbReference>
<evidence type="ECO:0000256" key="15">
    <source>
        <dbReference type="ARBA" id="ARBA00069898"/>
    </source>
</evidence>
<evidence type="ECO:0000256" key="2">
    <source>
        <dbReference type="ARBA" id="ARBA00002399"/>
    </source>
</evidence>
<dbReference type="Proteomes" id="UP000276301">
    <property type="component" value="Unassembled WGS sequence"/>
</dbReference>
<comment type="function">
    <text evidence="2">Catalyzes the methylthiolation of N6-threonylcarbamoyladenosine (t(6)A), leading to the formation of 2-methylthio-N6-threonylcarbamoyladenosine (ms(2)t(6)A) at position 37 in tRNAs that read codons beginning with adenine.</text>
</comment>
<feature type="domain" description="MTTase N-terminal" evidence="17">
    <location>
        <begin position="1"/>
        <end position="113"/>
    </location>
</feature>
<dbReference type="SFLD" id="SFLDG01082">
    <property type="entry name" value="B12-binding_domain_containing"/>
    <property type="match status" value="1"/>
</dbReference>
<dbReference type="InterPro" id="IPR005839">
    <property type="entry name" value="Methylthiotransferase"/>
</dbReference>
<comment type="catalytic activity">
    <reaction evidence="13">
        <text>N(6)-L-threonylcarbamoyladenosine(37) in tRNA + (sulfur carrier)-SH + AH2 + 2 S-adenosyl-L-methionine = 2-methylsulfanyl-N(6)-L-threonylcarbamoyladenosine(37) in tRNA + (sulfur carrier)-H + 5'-deoxyadenosine + L-methionine + A + S-adenosyl-L-homocysteine + 2 H(+)</text>
        <dbReference type="Rhea" id="RHEA:37075"/>
        <dbReference type="Rhea" id="RHEA-COMP:10163"/>
        <dbReference type="Rhea" id="RHEA-COMP:11092"/>
        <dbReference type="Rhea" id="RHEA-COMP:14737"/>
        <dbReference type="Rhea" id="RHEA-COMP:14739"/>
        <dbReference type="ChEBI" id="CHEBI:13193"/>
        <dbReference type="ChEBI" id="CHEBI:15378"/>
        <dbReference type="ChEBI" id="CHEBI:17319"/>
        <dbReference type="ChEBI" id="CHEBI:17499"/>
        <dbReference type="ChEBI" id="CHEBI:29917"/>
        <dbReference type="ChEBI" id="CHEBI:57844"/>
        <dbReference type="ChEBI" id="CHEBI:57856"/>
        <dbReference type="ChEBI" id="CHEBI:59789"/>
        <dbReference type="ChEBI" id="CHEBI:64428"/>
        <dbReference type="ChEBI" id="CHEBI:74418"/>
        <dbReference type="ChEBI" id="CHEBI:74420"/>
        <dbReference type="EC" id="2.8.4.5"/>
    </reaction>
</comment>
<dbReference type="PROSITE" id="PS01278">
    <property type="entry name" value="MTTASE_RADICAL"/>
    <property type="match status" value="1"/>
</dbReference>
<dbReference type="NCBIfam" id="TIGR00089">
    <property type="entry name" value="MiaB/RimO family radical SAM methylthiotransferase"/>
    <property type="match status" value="1"/>
</dbReference>
<dbReference type="InterPro" id="IPR038135">
    <property type="entry name" value="Methylthiotransferase_N_sf"/>
</dbReference>
<dbReference type="InterPro" id="IPR058240">
    <property type="entry name" value="rSAM_sf"/>
</dbReference>
<gene>
    <name evidence="19" type="primary">mtaB</name>
    <name evidence="19" type="ORF">D4A47_11650</name>
</gene>
<dbReference type="AlphaFoldDB" id="A0A498CKJ3"/>
<keyword evidence="11" id="KW-0411">Iron-sulfur</keyword>
<dbReference type="PANTHER" id="PTHR11918">
    <property type="entry name" value="RADICAL SAM PROTEINS"/>
    <property type="match status" value="1"/>
</dbReference>
<dbReference type="RefSeq" id="WP_121587398.1">
    <property type="nucleotide sequence ID" value="NZ_RCHT01000028.1"/>
</dbReference>
<evidence type="ECO:0000259" key="16">
    <source>
        <dbReference type="PROSITE" id="PS50926"/>
    </source>
</evidence>
<evidence type="ECO:0000256" key="6">
    <source>
        <dbReference type="ARBA" id="ARBA00022679"/>
    </source>
</evidence>
<evidence type="ECO:0000256" key="1">
    <source>
        <dbReference type="ARBA" id="ARBA00001966"/>
    </source>
</evidence>
<reference evidence="19 20" key="1">
    <citation type="submission" date="2018-10" db="EMBL/GenBank/DDBJ databases">
        <title>Anaerotruncus faecis sp. nov., isolated from human feces.</title>
        <authorList>
            <person name="Wang Y.-J."/>
        </authorList>
    </citation>
    <scope>NUCLEOTIDE SEQUENCE [LARGE SCALE GENOMIC DNA]</scope>
    <source>
        <strain evidence="19 20">22A2-44</strain>
    </source>
</reference>
<dbReference type="EMBL" id="RCHT01000028">
    <property type="protein sequence ID" value="RLL08744.1"/>
    <property type="molecule type" value="Genomic_DNA"/>
</dbReference>
<dbReference type="Pfam" id="PF04055">
    <property type="entry name" value="Radical_SAM"/>
    <property type="match status" value="1"/>
</dbReference>
<evidence type="ECO:0000256" key="13">
    <source>
        <dbReference type="ARBA" id="ARBA00051661"/>
    </source>
</evidence>
<dbReference type="InterPro" id="IPR023404">
    <property type="entry name" value="rSAM_horseshoe"/>
</dbReference>
<dbReference type="GO" id="GO:0051539">
    <property type="term" value="F:4 iron, 4 sulfur cluster binding"/>
    <property type="evidence" value="ECO:0007669"/>
    <property type="project" value="UniProtKB-KW"/>
</dbReference>
<dbReference type="SUPFAM" id="SSF102114">
    <property type="entry name" value="Radical SAM enzymes"/>
    <property type="match status" value="1"/>
</dbReference>
<protein>
    <recommendedName>
        <fullName evidence="15">Threonylcarbamoyladenosine tRNA methylthiotransferase MtaB</fullName>
        <ecNumber evidence="3">2.8.4.5</ecNumber>
    </recommendedName>
    <alternativeName>
        <fullName evidence="12">tRNA-t(6)A37 methylthiotransferase</fullName>
    </alternativeName>
</protein>
<dbReference type="PANTHER" id="PTHR11918:SF45">
    <property type="entry name" value="THREONYLCARBAMOYLADENOSINE TRNA METHYLTHIOTRANSFERASE"/>
    <property type="match status" value="1"/>
</dbReference>
<dbReference type="Gene3D" id="3.80.30.20">
    <property type="entry name" value="tm_1862 like domain"/>
    <property type="match status" value="1"/>
</dbReference>